<dbReference type="InterPro" id="IPR007050">
    <property type="entry name" value="HTH_bacterioopsin"/>
</dbReference>
<evidence type="ECO:0000256" key="1">
    <source>
        <dbReference type="ARBA" id="ARBA00023015"/>
    </source>
</evidence>
<name>M0E485_9EURY</name>
<feature type="domain" description="DmsR-like N-terminal" evidence="4">
    <location>
        <begin position="45"/>
        <end position="122"/>
    </location>
</feature>
<dbReference type="eggNOG" id="arCOG02281">
    <property type="taxonomic scope" value="Archaea"/>
</dbReference>
<accession>M0E485</accession>
<protein>
    <submittedName>
        <fullName evidence="5">Bacterio-opsin activator HTH domain protein</fullName>
    </submittedName>
</protein>
<dbReference type="AlphaFoldDB" id="M0E485"/>
<dbReference type="InterPro" id="IPR056433">
    <property type="entry name" value="DmsR-like_N"/>
</dbReference>
<dbReference type="Pfam" id="PF04967">
    <property type="entry name" value="HTH_10"/>
    <property type="match status" value="1"/>
</dbReference>
<keyword evidence="6" id="KW-1185">Reference proteome</keyword>
<dbReference type="PATRIC" id="fig|1227484.4.peg.808"/>
<evidence type="ECO:0000313" key="6">
    <source>
        <dbReference type="Proteomes" id="UP000011514"/>
    </source>
</evidence>
<keyword evidence="1" id="KW-0805">Transcription regulation</keyword>
<dbReference type="PANTHER" id="PTHR34236:SF1">
    <property type="entry name" value="DIMETHYL SULFOXIDE REDUCTASE TRANSCRIPTIONAL ACTIVATOR"/>
    <property type="match status" value="1"/>
</dbReference>
<evidence type="ECO:0000259" key="4">
    <source>
        <dbReference type="Pfam" id="PF24277"/>
    </source>
</evidence>
<dbReference type="Gene3D" id="1.10.10.10">
    <property type="entry name" value="Winged helix-like DNA-binding domain superfamily/Winged helix DNA-binding domain"/>
    <property type="match status" value="1"/>
</dbReference>
<dbReference type="Pfam" id="PF24277">
    <property type="entry name" value="DmsR_N"/>
    <property type="match status" value="1"/>
</dbReference>
<reference evidence="5 6" key="1">
    <citation type="journal article" date="2014" name="PLoS Genet.">
        <title>Phylogenetically driven sequencing of extremely halophilic archaea reveals strategies for static and dynamic osmo-response.</title>
        <authorList>
            <person name="Becker E.A."/>
            <person name="Seitzer P.M."/>
            <person name="Tritt A."/>
            <person name="Larsen D."/>
            <person name="Krusor M."/>
            <person name="Yao A.I."/>
            <person name="Wu D."/>
            <person name="Madern D."/>
            <person name="Eisen J.A."/>
            <person name="Darling A.E."/>
            <person name="Facciotti M.T."/>
        </authorList>
    </citation>
    <scope>NUCLEOTIDE SEQUENCE [LARGE SCALE GENOMIC DNA]</scope>
    <source>
        <strain evidence="5 6">DSM 1137</strain>
    </source>
</reference>
<dbReference type="PANTHER" id="PTHR34236">
    <property type="entry name" value="DIMETHYL SULFOXIDE REDUCTASE TRANSCRIPTIONAL ACTIVATOR"/>
    <property type="match status" value="1"/>
</dbReference>
<dbReference type="Proteomes" id="UP000011514">
    <property type="component" value="Unassembled WGS sequence"/>
</dbReference>
<comment type="caution">
    <text evidence="5">The sequence shown here is derived from an EMBL/GenBank/DDBJ whole genome shotgun (WGS) entry which is preliminary data.</text>
</comment>
<evidence type="ECO:0000256" key="2">
    <source>
        <dbReference type="ARBA" id="ARBA00023163"/>
    </source>
</evidence>
<dbReference type="InterPro" id="IPR036388">
    <property type="entry name" value="WH-like_DNA-bd_sf"/>
</dbReference>
<dbReference type="RefSeq" id="WP_004046734.1">
    <property type="nucleotide sequence ID" value="NZ_AOJE01000011.1"/>
</dbReference>
<dbReference type="OrthoDB" id="51502at2157"/>
<dbReference type="InterPro" id="IPR013324">
    <property type="entry name" value="RNA_pol_sigma_r3/r4-like"/>
</dbReference>
<dbReference type="STRING" id="1227484.C471_03948"/>
<feature type="domain" description="HTH bat-type" evidence="3">
    <location>
        <begin position="141"/>
        <end position="193"/>
    </location>
</feature>
<dbReference type="SUPFAM" id="SSF88659">
    <property type="entry name" value="Sigma3 and sigma4 domains of RNA polymerase sigma factors"/>
    <property type="match status" value="1"/>
</dbReference>
<evidence type="ECO:0000313" key="5">
    <source>
        <dbReference type="EMBL" id="ELZ42581.1"/>
    </source>
</evidence>
<sequence length="209" mass="22547">MAEAAGDGRRLRVDLDIDPSDDWDCPIVSEVPDASDVAVNAVGHECTVDVQPADGDGLVRARGEVSDDCLCRIFQGFGCVPHVRRVEDGTMLVTAYVDDRDTVRDVVGELREVLDHVRLVRLAVVEGPEATEQVTFDLSALTPKQREGLELAVVRGYFDGDRDVGLGELAAELGISKSALSQRLRTAQAKLVTDVFDEIEGAESDSSHG</sequence>
<keyword evidence="2" id="KW-0804">Transcription</keyword>
<proteinExistence type="predicted"/>
<dbReference type="EMBL" id="AOJE01000011">
    <property type="protein sequence ID" value="ELZ42581.1"/>
    <property type="molecule type" value="Genomic_DNA"/>
</dbReference>
<evidence type="ECO:0000259" key="3">
    <source>
        <dbReference type="Pfam" id="PF04967"/>
    </source>
</evidence>
<organism evidence="5 6">
    <name type="scientific">Halorubrum saccharovorum DSM 1137</name>
    <dbReference type="NCBI Taxonomy" id="1227484"/>
    <lineage>
        <taxon>Archaea</taxon>
        <taxon>Methanobacteriati</taxon>
        <taxon>Methanobacteriota</taxon>
        <taxon>Stenosarchaea group</taxon>
        <taxon>Halobacteria</taxon>
        <taxon>Halobacteriales</taxon>
        <taxon>Haloferacaceae</taxon>
        <taxon>Halorubrum</taxon>
    </lineage>
</organism>
<gene>
    <name evidence="5" type="ORF">C471_03948</name>
</gene>